<keyword evidence="5" id="KW-1185">Reference proteome</keyword>
<evidence type="ECO:0000256" key="1">
    <source>
        <dbReference type="ARBA" id="ARBA00022603"/>
    </source>
</evidence>
<keyword evidence="1 3" id="KW-0489">Methyltransferase</keyword>
<keyword evidence="3" id="KW-0812">Transmembrane</keyword>
<reference evidence="4 5" key="1">
    <citation type="journal article" date="2021" name="BMC Genomics">
        <title>Datura genome reveals duplications of psychoactive alkaloid biosynthetic genes and high mutation rate following tissue culture.</title>
        <authorList>
            <person name="Rajewski A."/>
            <person name="Carter-House D."/>
            <person name="Stajich J."/>
            <person name="Litt A."/>
        </authorList>
    </citation>
    <scope>NUCLEOTIDE SEQUENCE [LARGE SCALE GENOMIC DNA]</scope>
    <source>
        <strain evidence="4">AR-01</strain>
    </source>
</reference>
<accession>A0ABS8WMQ9</accession>
<keyword evidence="3" id="KW-0735">Signal-anchor</keyword>
<comment type="similarity">
    <text evidence="3">Belongs to the methyltransferase superfamily.</text>
</comment>
<dbReference type="EC" id="2.1.1.-" evidence="3"/>
<organism evidence="4 5">
    <name type="scientific">Datura stramonium</name>
    <name type="common">Jimsonweed</name>
    <name type="synonym">Common thornapple</name>
    <dbReference type="NCBI Taxonomy" id="4076"/>
    <lineage>
        <taxon>Eukaryota</taxon>
        <taxon>Viridiplantae</taxon>
        <taxon>Streptophyta</taxon>
        <taxon>Embryophyta</taxon>
        <taxon>Tracheophyta</taxon>
        <taxon>Spermatophyta</taxon>
        <taxon>Magnoliopsida</taxon>
        <taxon>eudicotyledons</taxon>
        <taxon>Gunneridae</taxon>
        <taxon>Pentapetalae</taxon>
        <taxon>asterids</taxon>
        <taxon>lamiids</taxon>
        <taxon>Solanales</taxon>
        <taxon>Solanaceae</taxon>
        <taxon>Solanoideae</taxon>
        <taxon>Datureae</taxon>
        <taxon>Datura</taxon>
    </lineage>
</organism>
<evidence type="ECO:0000313" key="4">
    <source>
        <dbReference type="EMBL" id="MCE3050763.1"/>
    </source>
</evidence>
<comment type="caution">
    <text evidence="4">The sequence shown here is derived from an EMBL/GenBank/DDBJ whole genome shotgun (WGS) entry which is preliminary data.</text>
</comment>
<dbReference type="PANTHER" id="PTHR10108">
    <property type="entry name" value="SAM-DEPENDENT METHYLTRANSFERASE"/>
    <property type="match status" value="1"/>
</dbReference>
<evidence type="ECO:0000313" key="5">
    <source>
        <dbReference type="Proteomes" id="UP000823775"/>
    </source>
</evidence>
<dbReference type="Pfam" id="PF03141">
    <property type="entry name" value="Methyltransf_29"/>
    <property type="match status" value="1"/>
</dbReference>
<feature type="non-terminal residue" evidence="4">
    <location>
        <position position="142"/>
    </location>
</feature>
<sequence>MKRTCLHHLKKWKILLNAYVGELLRGDISIWKPLNNSCYLSRAPAVQPSLCDAGDDPDNVWNVNLTKCITQLPGNGYGANVTAWPARLHSPPDRLFSIKMDAELSRREIYKAESRFWHDIIRGYIGAFHWKTLDLRNVMDMR</sequence>
<protein>
    <recommendedName>
        <fullName evidence="3">Methyltransferase</fullName>
        <ecNumber evidence="3">2.1.1.-</ecNumber>
    </recommendedName>
</protein>
<gene>
    <name evidence="4" type="ORF">HAX54_048044</name>
</gene>
<dbReference type="InterPro" id="IPR004159">
    <property type="entry name" value="Put_SAM_MeTrfase"/>
</dbReference>
<comment type="subcellular location">
    <subcellularLocation>
        <location evidence="3">Membrane</location>
        <topology evidence="3">Single-pass type II membrane protein</topology>
    </subcellularLocation>
</comment>
<proteinExistence type="inferred from homology"/>
<name>A0ABS8WMQ9_DATST</name>
<keyword evidence="2 3" id="KW-0325">Glycoprotein</keyword>
<dbReference type="Proteomes" id="UP000823775">
    <property type="component" value="Unassembled WGS sequence"/>
</dbReference>
<dbReference type="PANTHER" id="PTHR10108:SF1144">
    <property type="entry name" value="METHYLTRANSFERASE PMT10-RELATED"/>
    <property type="match status" value="1"/>
</dbReference>
<keyword evidence="3" id="KW-0808">Transferase</keyword>
<evidence type="ECO:0000256" key="3">
    <source>
        <dbReference type="RuleBase" id="RU366043"/>
    </source>
</evidence>
<dbReference type="EMBL" id="JACEIK010007892">
    <property type="protein sequence ID" value="MCE3050763.1"/>
    <property type="molecule type" value="Genomic_DNA"/>
</dbReference>
<evidence type="ECO:0000256" key="2">
    <source>
        <dbReference type="ARBA" id="ARBA00023180"/>
    </source>
</evidence>